<comment type="caution">
    <text evidence="2">The sequence shown here is derived from an EMBL/GenBank/DDBJ whole genome shotgun (WGS) entry which is preliminary data.</text>
</comment>
<dbReference type="EMBL" id="BPPX01000018">
    <property type="protein sequence ID" value="GJC85525.1"/>
    <property type="molecule type" value="Genomic_DNA"/>
</dbReference>
<accession>A0AA37LU73</accession>
<feature type="compositionally biased region" description="Low complexity" evidence="1">
    <location>
        <begin position="241"/>
        <end position="250"/>
    </location>
</feature>
<reference evidence="2 3" key="1">
    <citation type="submission" date="2021-07" db="EMBL/GenBank/DDBJ databases">
        <title>Genome data of Colletotrichum spaethianum.</title>
        <authorList>
            <person name="Utami Y.D."/>
            <person name="Hiruma K."/>
        </authorList>
    </citation>
    <scope>NUCLEOTIDE SEQUENCE [LARGE SCALE GENOMIC DNA]</scope>
    <source>
        <strain evidence="2 3">MAFF 242679</strain>
    </source>
</reference>
<evidence type="ECO:0000313" key="2">
    <source>
        <dbReference type="EMBL" id="GJC85525.1"/>
    </source>
</evidence>
<dbReference type="Proteomes" id="UP001055172">
    <property type="component" value="Unassembled WGS sequence"/>
</dbReference>
<sequence>MSSKRKSGDWTDPRRLPSVREKLSGFVRRGRGLAKKTTMSVLGEPRHERASFDESQKVLPRVQVQDFGTSCLDIDLLSLEAFRIAPQSEEEAEQQKPEKPQRTSSTTPIADIARNGQRFFTPKVFTITPRIFTITAKAIAITQRIIRKQTWQGPCRRTSAWLCFLAYDTRIESCCQRDDHQLQSCSITHEALAAPETPRAVVPIRTQVPTTSDSKQPNRAQPRESRRVAFVPSSPAPVTTPEPTTRPRQTVDTVARPQRLPQNAEKRHSTPTAMPSLTAAPNPQPAEDVQTDRRRSWQPAPTSRPPGTTTPSAPPSASAPWRGLPNRRTSARIGTDRLGWIREIEEGKKNRLTISGDLPVLRTMQGGVADKLAKFESKQQQQQQQQVPLTRSNSTRSRTSSVADTFSSFGGMATTRSSLDSHRTSSVFSHYDDSFREKMELITGNANRMAADENEEKPALTRVTSTFVSVERRYRQACVDKAQAV</sequence>
<evidence type="ECO:0000256" key="1">
    <source>
        <dbReference type="SAM" id="MobiDB-lite"/>
    </source>
</evidence>
<dbReference type="AlphaFoldDB" id="A0AA37LU73"/>
<feature type="region of interest" description="Disordered" evidence="1">
    <location>
        <begin position="376"/>
        <end position="403"/>
    </location>
</feature>
<feature type="region of interest" description="Disordered" evidence="1">
    <location>
        <begin position="87"/>
        <end position="109"/>
    </location>
</feature>
<proteinExistence type="predicted"/>
<feature type="compositionally biased region" description="Polar residues" evidence="1">
    <location>
        <begin position="207"/>
        <end position="219"/>
    </location>
</feature>
<keyword evidence="3" id="KW-1185">Reference proteome</keyword>
<feature type="region of interest" description="Disordered" evidence="1">
    <location>
        <begin position="196"/>
        <end position="330"/>
    </location>
</feature>
<feature type="compositionally biased region" description="Polar residues" evidence="1">
    <location>
        <begin position="270"/>
        <end position="281"/>
    </location>
</feature>
<feature type="compositionally biased region" description="Low complexity" evidence="1">
    <location>
        <begin position="379"/>
        <end position="401"/>
    </location>
</feature>
<gene>
    <name evidence="2" type="ORF">ColLi_08363</name>
</gene>
<evidence type="ECO:0000313" key="3">
    <source>
        <dbReference type="Proteomes" id="UP001055172"/>
    </source>
</evidence>
<name>A0AA37LU73_9PEZI</name>
<organism evidence="2 3">
    <name type="scientific">Colletotrichum liriopes</name>
    <dbReference type="NCBI Taxonomy" id="708192"/>
    <lineage>
        <taxon>Eukaryota</taxon>
        <taxon>Fungi</taxon>
        <taxon>Dikarya</taxon>
        <taxon>Ascomycota</taxon>
        <taxon>Pezizomycotina</taxon>
        <taxon>Sordariomycetes</taxon>
        <taxon>Hypocreomycetidae</taxon>
        <taxon>Glomerellales</taxon>
        <taxon>Glomerellaceae</taxon>
        <taxon>Colletotrichum</taxon>
        <taxon>Colletotrichum spaethianum species complex</taxon>
    </lineage>
</organism>
<feature type="compositionally biased region" description="Low complexity" evidence="1">
    <location>
        <begin position="299"/>
        <end position="320"/>
    </location>
</feature>
<protein>
    <submittedName>
        <fullName evidence="2">Uncharacterized protein</fullName>
    </submittedName>
</protein>